<dbReference type="OrthoDB" id="3218065at2759"/>
<dbReference type="Proteomes" id="UP000246991">
    <property type="component" value="Unassembled WGS sequence"/>
</dbReference>
<evidence type="ECO:0000313" key="1">
    <source>
        <dbReference type="EMBL" id="PWW72864.1"/>
    </source>
</evidence>
<dbReference type="STRING" id="42249.A0A317SEJ4"/>
<comment type="caution">
    <text evidence="1">The sequence shown here is derived from an EMBL/GenBank/DDBJ whole genome shotgun (WGS) entry which is preliminary data.</text>
</comment>
<keyword evidence="2" id="KW-1185">Reference proteome</keyword>
<gene>
    <name evidence="1" type="ORF">C7212DRAFT_222655</name>
</gene>
<evidence type="ECO:0000313" key="2">
    <source>
        <dbReference type="Proteomes" id="UP000246991"/>
    </source>
</evidence>
<dbReference type="EMBL" id="PYWC01000093">
    <property type="protein sequence ID" value="PWW72864.1"/>
    <property type="molecule type" value="Genomic_DNA"/>
</dbReference>
<accession>A0A317SEJ4</accession>
<proteinExistence type="predicted"/>
<organism evidence="1 2">
    <name type="scientific">Tuber magnatum</name>
    <name type="common">white Piedmont truffle</name>
    <dbReference type="NCBI Taxonomy" id="42249"/>
    <lineage>
        <taxon>Eukaryota</taxon>
        <taxon>Fungi</taxon>
        <taxon>Dikarya</taxon>
        <taxon>Ascomycota</taxon>
        <taxon>Pezizomycotina</taxon>
        <taxon>Pezizomycetes</taxon>
        <taxon>Pezizales</taxon>
        <taxon>Tuberaceae</taxon>
        <taxon>Tuber</taxon>
    </lineage>
</organism>
<sequence length="116" mass="13807">MSLRPEGKQSSLCAGWYEIDRIRHVQDMVFPPEHERFPNMPCGLQSAKLQERKYSVFKEENICRVTATGCYARKIISRQPDFTQQKGRLQEGVERLDHIILFLSKFHYEINWIEYN</sequence>
<reference evidence="1 2" key="1">
    <citation type="submission" date="2018-03" db="EMBL/GenBank/DDBJ databases">
        <title>Genomes of Pezizomycetes fungi and the evolution of truffles.</title>
        <authorList>
            <person name="Murat C."/>
            <person name="Payen T."/>
            <person name="Noel B."/>
            <person name="Kuo A."/>
            <person name="Martin F.M."/>
        </authorList>
    </citation>
    <scope>NUCLEOTIDE SEQUENCE [LARGE SCALE GENOMIC DNA]</scope>
    <source>
        <strain evidence="1">091103-1</strain>
    </source>
</reference>
<name>A0A317SEJ4_9PEZI</name>
<dbReference type="AlphaFoldDB" id="A0A317SEJ4"/>
<protein>
    <submittedName>
        <fullName evidence="1">Uncharacterized protein</fullName>
    </submittedName>
</protein>